<dbReference type="EMBL" id="JATAAI010000025">
    <property type="protein sequence ID" value="KAK1737478.1"/>
    <property type="molecule type" value="Genomic_DNA"/>
</dbReference>
<evidence type="ECO:0000313" key="2">
    <source>
        <dbReference type="EMBL" id="KAK1737478.1"/>
    </source>
</evidence>
<gene>
    <name evidence="2" type="ORF">QTG54_011764</name>
</gene>
<protein>
    <submittedName>
        <fullName evidence="2">Uncharacterized protein</fullName>
    </submittedName>
</protein>
<dbReference type="AlphaFoldDB" id="A0AAD8Y1J2"/>
<reference evidence="2" key="1">
    <citation type="submission" date="2023-06" db="EMBL/GenBank/DDBJ databases">
        <title>Survivors Of The Sea: Transcriptome response of Skeletonema marinoi to long-term dormancy.</title>
        <authorList>
            <person name="Pinder M.I.M."/>
            <person name="Kourtchenko O."/>
            <person name="Robertson E.K."/>
            <person name="Larsson T."/>
            <person name="Maumus F."/>
            <person name="Osuna-Cruz C.M."/>
            <person name="Vancaester E."/>
            <person name="Stenow R."/>
            <person name="Vandepoele K."/>
            <person name="Ploug H."/>
            <person name="Bruchert V."/>
            <person name="Godhe A."/>
            <person name="Topel M."/>
        </authorList>
    </citation>
    <scope>NUCLEOTIDE SEQUENCE</scope>
    <source>
        <strain evidence="2">R05AC</strain>
    </source>
</reference>
<sequence>MKELDDGIDTEEQKMKGLEEEIDAIRTRIRERSETKTQLPPSSRPVVQYGSYYRMQQQQKQAAAPSEPADPSTLKRKINHMLSEYKRASVNVWIL</sequence>
<proteinExistence type="predicted"/>
<evidence type="ECO:0000313" key="3">
    <source>
        <dbReference type="Proteomes" id="UP001224775"/>
    </source>
</evidence>
<feature type="region of interest" description="Disordered" evidence="1">
    <location>
        <begin position="1"/>
        <end position="22"/>
    </location>
</feature>
<evidence type="ECO:0000256" key="1">
    <source>
        <dbReference type="SAM" id="MobiDB-lite"/>
    </source>
</evidence>
<keyword evidence="3" id="KW-1185">Reference proteome</keyword>
<dbReference type="Proteomes" id="UP001224775">
    <property type="component" value="Unassembled WGS sequence"/>
</dbReference>
<name>A0AAD8Y1J2_9STRA</name>
<organism evidence="2 3">
    <name type="scientific">Skeletonema marinoi</name>
    <dbReference type="NCBI Taxonomy" id="267567"/>
    <lineage>
        <taxon>Eukaryota</taxon>
        <taxon>Sar</taxon>
        <taxon>Stramenopiles</taxon>
        <taxon>Ochrophyta</taxon>
        <taxon>Bacillariophyta</taxon>
        <taxon>Coscinodiscophyceae</taxon>
        <taxon>Thalassiosirophycidae</taxon>
        <taxon>Thalassiosirales</taxon>
        <taxon>Skeletonemataceae</taxon>
        <taxon>Skeletonema</taxon>
        <taxon>Skeletonema marinoi-dohrnii complex</taxon>
    </lineage>
</organism>
<accession>A0AAD8Y1J2</accession>
<comment type="caution">
    <text evidence="2">The sequence shown here is derived from an EMBL/GenBank/DDBJ whole genome shotgun (WGS) entry which is preliminary data.</text>
</comment>